<dbReference type="Gene3D" id="3.90.120.10">
    <property type="entry name" value="DNA Methylase, subunit A, domain 2"/>
    <property type="match status" value="1"/>
</dbReference>
<evidence type="ECO:0000313" key="7">
    <source>
        <dbReference type="Proteomes" id="UP000242498"/>
    </source>
</evidence>
<gene>
    <name evidence="6" type="ORF">SAMN06296273_2724</name>
</gene>
<reference evidence="6 7" key="1">
    <citation type="submission" date="2017-08" db="EMBL/GenBank/DDBJ databases">
        <authorList>
            <person name="de Groot N.N."/>
        </authorList>
    </citation>
    <scope>NUCLEOTIDE SEQUENCE [LARGE SCALE GENOMIC DNA]</scope>
    <source>
        <strain evidence="6 7">Nm15</strain>
    </source>
</reference>
<comment type="catalytic activity">
    <reaction evidence="5">
        <text>a 2'-deoxycytidine in DNA + S-adenosyl-L-methionine = a 5-methyl-2'-deoxycytidine in DNA + S-adenosyl-L-homocysteine + H(+)</text>
        <dbReference type="Rhea" id="RHEA:13681"/>
        <dbReference type="Rhea" id="RHEA-COMP:11369"/>
        <dbReference type="Rhea" id="RHEA-COMP:11370"/>
        <dbReference type="ChEBI" id="CHEBI:15378"/>
        <dbReference type="ChEBI" id="CHEBI:57856"/>
        <dbReference type="ChEBI" id="CHEBI:59789"/>
        <dbReference type="ChEBI" id="CHEBI:85452"/>
        <dbReference type="ChEBI" id="CHEBI:85454"/>
        <dbReference type="EC" id="2.1.1.37"/>
    </reaction>
</comment>
<accession>A0A285C1A8</accession>
<dbReference type="AlphaFoldDB" id="A0A285C1A8"/>
<dbReference type="PROSITE" id="PS00095">
    <property type="entry name" value="C5_MTASE_2"/>
    <property type="match status" value="1"/>
</dbReference>
<dbReference type="Proteomes" id="UP000242498">
    <property type="component" value="Chromosome I"/>
</dbReference>
<keyword evidence="2" id="KW-0808">Transferase</keyword>
<keyword evidence="3" id="KW-0949">S-adenosyl-L-methionine</keyword>
<dbReference type="GO" id="GO:0009307">
    <property type="term" value="P:DNA restriction-modification system"/>
    <property type="evidence" value="ECO:0007669"/>
    <property type="project" value="UniProtKB-KW"/>
</dbReference>
<dbReference type="InterPro" id="IPR001525">
    <property type="entry name" value="C5_MeTfrase"/>
</dbReference>
<evidence type="ECO:0000256" key="2">
    <source>
        <dbReference type="ARBA" id="ARBA00022679"/>
    </source>
</evidence>
<keyword evidence="1 6" id="KW-0489">Methyltransferase</keyword>
<dbReference type="InterPro" id="IPR031303">
    <property type="entry name" value="C5_meth_CS"/>
</dbReference>
<dbReference type="GO" id="GO:0032259">
    <property type="term" value="P:methylation"/>
    <property type="evidence" value="ECO:0007669"/>
    <property type="project" value="UniProtKB-KW"/>
</dbReference>
<evidence type="ECO:0000256" key="4">
    <source>
        <dbReference type="ARBA" id="ARBA00022747"/>
    </source>
</evidence>
<dbReference type="SUPFAM" id="SSF53335">
    <property type="entry name" value="S-adenosyl-L-methionine-dependent methyltransferases"/>
    <property type="match status" value="1"/>
</dbReference>
<dbReference type="InterPro" id="IPR029063">
    <property type="entry name" value="SAM-dependent_MTases_sf"/>
</dbReference>
<proteinExistence type="predicted"/>
<organism evidence="6 7">
    <name type="scientific">Nitrosomonas ureae</name>
    <dbReference type="NCBI Taxonomy" id="44577"/>
    <lineage>
        <taxon>Bacteria</taxon>
        <taxon>Pseudomonadati</taxon>
        <taxon>Pseudomonadota</taxon>
        <taxon>Betaproteobacteria</taxon>
        <taxon>Nitrosomonadales</taxon>
        <taxon>Nitrosomonadaceae</taxon>
        <taxon>Nitrosomonas</taxon>
    </lineage>
</organism>
<dbReference type="EMBL" id="LT907782">
    <property type="protein sequence ID" value="SNX61269.1"/>
    <property type="molecule type" value="Genomic_DNA"/>
</dbReference>
<dbReference type="Pfam" id="PF00145">
    <property type="entry name" value="DNA_methylase"/>
    <property type="match status" value="1"/>
</dbReference>
<dbReference type="OrthoDB" id="9813719at2"/>
<protein>
    <submittedName>
        <fullName evidence="6">C-5 cytosine-specific DNA methylase</fullName>
    </submittedName>
</protein>
<keyword evidence="4" id="KW-0680">Restriction system</keyword>
<evidence type="ECO:0000256" key="5">
    <source>
        <dbReference type="ARBA" id="ARBA00047422"/>
    </source>
</evidence>
<dbReference type="GO" id="GO:0003886">
    <property type="term" value="F:DNA (cytosine-5-)-methyltransferase activity"/>
    <property type="evidence" value="ECO:0007669"/>
    <property type="project" value="UniProtKB-EC"/>
</dbReference>
<sequence length="96" mass="11037">MSGTRIRQKFAKKRSLHEVNEHFSQIFNAIIVPHSNRAKVSNHVNAIRRLTPIECERLQGFPDGWTYGISDSQRYQCCGNAVTVNVIRDIAERLLK</sequence>
<evidence type="ECO:0000313" key="6">
    <source>
        <dbReference type="EMBL" id="SNX61269.1"/>
    </source>
</evidence>
<dbReference type="RefSeq" id="WP_096294029.1">
    <property type="nucleotide sequence ID" value="NZ_LT907782.1"/>
</dbReference>
<evidence type="ECO:0000256" key="3">
    <source>
        <dbReference type="ARBA" id="ARBA00022691"/>
    </source>
</evidence>
<name>A0A285C1A8_9PROT</name>
<evidence type="ECO:0000256" key="1">
    <source>
        <dbReference type="ARBA" id="ARBA00022603"/>
    </source>
</evidence>